<dbReference type="Pfam" id="PF20283">
    <property type="entry name" value="CTD7"/>
    <property type="match status" value="1"/>
</dbReference>
<dbReference type="KEGG" id="bvv:BHK69_03380"/>
<evidence type="ECO:0000259" key="1">
    <source>
        <dbReference type="Pfam" id="PF20283"/>
    </source>
</evidence>
<dbReference type="InterPro" id="IPR046913">
    <property type="entry name" value="ABC-3C_CTD7"/>
</dbReference>
<organism evidence="2 3">
    <name type="scientific">Bosea vaviloviae</name>
    <dbReference type="NCBI Taxonomy" id="1526658"/>
    <lineage>
        <taxon>Bacteria</taxon>
        <taxon>Pseudomonadati</taxon>
        <taxon>Pseudomonadota</taxon>
        <taxon>Alphaproteobacteria</taxon>
        <taxon>Hyphomicrobiales</taxon>
        <taxon>Boseaceae</taxon>
        <taxon>Bosea</taxon>
    </lineage>
</organism>
<dbReference type="OrthoDB" id="2786695at2"/>
<keyword evidence="3" id="KW-1185">Reference proteome</keyword>
<evidence type="ECO:0000313" key="3">
    <source>
        <dbReference type="Proteomes" id="UP000094969"/>
    </source>
</evidence>
<dbReference type="STRING" id="1526658.BHK69_03380"/>
<gene>
    <name evidence="2" type="ORF">BHK69_03380</name>
</gene>
<evidence type="ECO:0000313" key="2">
    <source>
        <dbReference type="EMBL" id="AOO79653.1"/>
    </source>
</evidence>
<dbReference type="RefSeq" id="WP_069688875.1">
    <property type="nucleotide sequence ID" value="NZ_CP017147.1"/>
</dbReference>
<feature type="domain" description="ABC-three component systems C-terminal" evidence="1">
    <location>
        <begin position="283"/>
        <end position="412"/>
    </location>
</feature>
<reference evidence="2 3" key="1">
    <citation type="journal article" date="2015" name="Antonie Van Leeuwenhoek">
        <title>Bosea vaviloviae sp. nov., a new species of slow-growing rhizobia isolated from nodules of the relict species Vavilovia formosa (Stev.) Fed.</title>
        <authorList>
            <person name="Safronova V.I."/>
            <person name="Kuznetsova I.G."/>
            <person name="Sazanova A.L."/>
            <person name="Kimeklis A.K."/>
            <person name="Belimov A.A."/>
            <person name="Andronov E.E."/>
            <person name="Pinaev A.G."/>
            <person name="Chizhevskaya E.P."/>
            <person name="Pukhaev A.R."/>
            <person name="Popov K.P."/>
            <person name="Willems A."/>
            <person name="Tikhonovich I.A."/>
        </authorList>
    </citation>
    <scope>NUCLEOTIDE SEQUENCE [LARGE SCALE GENOMIC DNA]</scope>
    <source>
        <strain evidence="2 3">Vaf18</strain>
    </source>
</reference>
<protein>
    <recommendedName>
        <fullName evidence="1">ABC-three component systems C-terminal domain-containing protein</fullName>
    </recommendedName>
</protein>
<dbReference type="AlphaFoldDB" id="A0A1D7TX03"/>
<proteinExistence type="predicted"/>
<name>A0A1D7TX03_9HYPH</name>
<dbReference type="EMBL" id="CP017147">
    <property type="protein sequence ID" value="AOO79653.1"/>
    <property type="molecule type" value="Genomic_DNA"/>
</dbReference>
<dbReference type="Proteomes" id="UP000094969">
    <property type="component" value="Chromosome"/>
</dbReference>
<sequence length="422" mass="46892">MSDLSYSKFSAGDSMLGYIYQCEYALYHLLDRDRLTVQISIETVDDVVVQGAQGSPEELLQLKLHRQTPGRAVRSITDRHEDLWKTLRVWSSHIKGGLDPSETSFILMTTSPRGGDVESVAHSLAPKGGDLKRDPTKALNRLETLAAEISNDADLSDAGALKKGAEAFLLLPAEKRIRLVNNMTIMSSSPAIIDLRKKIDQRLRASGGTDEVHPQFVEGIVGWWYGACIQHLEGKGGRPIPFEALERKIAELSQALNLSGLPRYDTDEVLDETQVATLRERTFVQQILAVGHHVDGEMMASAMLDFYKADAHRKRWIEDFRVDLADLNRFESDLRGAWSVHFGTAETECDDCARNSEPEKAYQKLGQRVLKDTLGTAPVGLKGFNASFLTRGSYHILASGDRPAIGWHPHWKGRFGVGKPLS</sequence>
<accession>A0A1D7TX03</accession>